<feature type="non-terminal residue" evidence="1">
    <location>
        <position position="64"/>
    </location>
</feature>
<gene>
    <name evidence="1" type="ORF">MYCTH_2315403</name>
</gene>
<dbReference type="InParanoid" id="G2QDR5"/>
<evidence type="ECO:0000313" key="1">
    <source>
        <dbReference type="EMBL" id="AEO58376.1"/>
    </source>
</evidence>
<keyword evidence="2" id="KW-1185">Reference proteome</keyword>
<evidence type="ECO:0000313" key="2">
    <source>
        <dbReference type="Proteomes" id="UP000007322"/>
    </source>
</evidence>
<proteinExistence type="predicted"/>
<dbReference type="KEGG" id="mtm:MYCTH_2315403"/>
<name>G2QDR5_THET4</name>
<reference evidence="1 2" key="1">
    <citation type="journal article" date="2011" name="Nat. Biotechnol.">
        <title>Comparative genomic analysis of the thermophilic biomass-degrading fungi Myceliophthora thermophila and Thielavia terrestris.</title>
        <authorList>
            <person name="Berka R.M."/>
            <person name="Grigoriev I.V."/>
            <person name="Otillar R."/>
            <person name="Salamov A."/>
            <person name="Grimwood J."/>
            <person name="Reid I."/>
            <person name="Ishmael N."/>
            <person name="John T."/>
            <person name="Darmond C."/>
            <person name="Moisan M.-C."/>
            <person name="Henrissat B."/>
            <person name="Coutinho P.M."/>
            <person name="Lombard V."/>
            <person name="Natvig D.O."/>
            <person name="Lindquist E."/>
            <person name="Schmutz J."/>
            <person name="Lucas S."/>
            <person name="Harris P."/>
            <person name="Powlowski J."/>
            <person name="Bellemare A."/>
            <person name="Taylor D."/>
            <person name="Butler G."/>
            <person name="de Vries R.P."/>
            <person name="Allijn I.E."/>
            <person name="van den Brink J."/>
            <person name="Ushinsky S."/>
            <person name="Storms R."/>
            <person name="Powell A.J."/>
            <person name="Paulsen I.T."/>
            <person name="Elbourne L.D.H."/>
            <person name="Baker S.E."/>
            <person name="Magnuson J."/>
            <person name="LaBoissiere S."/>
            <person name="Clutterbuck A.J."/>
            <person name="Martinez D."/>
            <person name="Wogulis M."/>
            <person name="de Leon A.L."/>
            <person name="Rey M.W."/>
            <person name="Tsang A."/>
        </authorList>
    </citation>
    <scope>NUCLEOTIDE SEQUENCE [LARGE SCALE GENOMIC DNA]</scope>
    <source>
        <strain evidence="2">ATCC 42464 / BCRC 31852 / DSM 1799</strain>
    </source>
</reference>
<dbReference type="AlphaFoldDB" id="G2QDR5"/>
<dbReference type="VEuPathDB" id="FungiDB:MYCTH_2315403"/>
<accession>G2QDR5</accession>
<dbReference type="GeneID" id="11509733"/>
<protein>
    <submittedName>
        <fullName evidence="1">Uncharacterized protein</fullName>
    </submittedName>
</protein>
<dbReference type="RefSeq" id="XP_003663621.1">
    <property type="nucleotide sequence ID" value="XM_003663573.1"/>
</dbReference>
<sequence length="64" mass="6755">MPLLRCISSTTTPRSVRIPLAGGLAVLRAAESVLCLDPPPPPGQLLVLSTGQARCWWTSPVFGV</sequence>
<organism evidence="1 2">
    <name type="scientific">Thermothelomyces thermophilus (strain ATCC 42464 / BCRC 31852 / DSM 1799)</name>
    <name type="common">Sporotrichum thermophile</name>
    <dbReference type="NCBI Taxonomy" id="573729"/>
    <lineage>
        <taxon>Eukaryota</taxon>
        <taxon>Fungi</taxon>
        <taxon>Dikarya</taxon>
        <taxon>Ascomycota</taxon>
        <taxon>Pezizomycotina</taxon>
        <taxon>Sordariomycetes</taxon>
        <taxon>Sordariomycetidae</taxon>
        <taxon>Sordariales</taxon>
        <taxon>Chaetomiaceae</taxon>
        <taxon>Thermothelomyces</taxon>
    </lineage>
</organism>
<dbReference type="Proteomes" id="UP000007322">
    <property type="component" value="Chromosome 3"/>
</dbReference>
<dbReference type="HOGENOM" id="CLU_2874097_0_0_1"/>
<dbReference type="EMBL" id="CP003004">
    <property type="protein sequence ID" value="AEO58376.1"/>
    <property type="molecule type" value="Genomic_DNA"/>
</dbReference>